<evidence type="ECO:0000313" key="3">
    <source>
        <dbReference type="Proteomes" id="UP000887013"/>
    </source>
</evidence>
<gene>
    <name evidence="2" type="ORF">NPIL_211821</name>
</gene>
<accession>A0A8X6Q7U5</accession>
<keyword evidence="1" id="KW-1133">Transmembrane helix</keyword>
<dbReference type="OrthoDB" id="5800391at2759"/>
<keyword evidence="1" id="KW-0812">Transmembrane</keyword>
<reference evidence="2" key="1">
    <citation type="submission" date="2020-08" db="EMBL/GenBank/DDBJ databases">
        <title>Multicomponent nature underlies the extraordinary mechanical properties of spider dragline silk.</title>
        <authorList>
            <person name="Kono N."/>
            <person name="Nakamura H."/>
            <person name="Mori M."/>
            <person name="Yoshida Y."/>
            <person name="Ohtoshi R."/>
            <person name="Malay A.D."/>
            <person name="Moran D.A.P."/>
            <person name="Tomita M."/>
            <person name="Numata K."/>
            <person name="Arakawa K."/>
        </authorList>
    </citation>
    <scope>NUCLEOTIDE SEQUENCE</scope>
</reference>
<evidence type="ECO:0000256" key="1">
    <source>
        <dbReference type="SAM" id="Phobius"/>
    </source>
</evidence>
<evidence type="ECO:0000313" key="2">
    <source>
        <dbReference type="EMBL" id="GFU11302.1"/>
    </source>
</evidence>
<dbReference type="AlphaFoldDB" id="A0A8X6Q7U5"/>
<keyword evidence="3" id="KW-1185">Reference proteome</keyword>
<feature type="transmembrane region" description="Helical" evidence="1">
    <location>
        <begin position="46"/>
        <end position="66"/>
    </location>
</feature>
<organism evidence="2 3">
    <name type="scientific">Nephila pilipes</name>
    <name type="common">Giant wood spider</name>
    <name type="synonym">Nephila maculata</name>
    <dbReference type="NCBI Taxonomy" id="299642"/>
    <lineage>
        <taxon>Eukaryota</taxon>
        <taxon>Metazoa</taxon>
        <taxon>Ecdysozoa</taxon>
        <taxon>Arthropoda</taxon>
        <taxon>Chelicerata</taxon>
        <taxon>Arachnida</taxon>
        <taxon>Araneae</taxon>
        <taxon>Araneomorphae</taxon>
        <taxon>Entelegynae</taxon>
        <taxon>Araneoidea</taxon>
        <taxon>Nephilidae</taxon>
        <taxon>Nephila</taxon>
    </lineage>
</organism>
<proteinExistence type="predicted"/>
<name>A0A8X6Q7U5_NEPPI</name>
<comment type="caution">
    <text evidence="2">The sequence shown here is derived from an EMBL/GenBank/DDBJ whole genome shotgun (WGS) entry which is preliminary data.</text>
</comment>
<dbReference type="Proteomes" id="UP000887013">
    <property type="component" value="Unassembled WGS sequence"/>
</dbReference>
<keyword evidence="1" id="KW-0472">Membrane</keyword>
<sequence length="143" mass="16444">MFCVCCQALAQCRKLLARKTITSDEVFGMYMKIASWIEMLQKSLSVPLFLLTTLGFLHAFTALSFYKGHEQLTAEVNEQDKYFRKIATEDFFQREGYDKKQPLDYILRLKPTIAISACESFSFTRPLVITAIGALFTYTLLLQ</sequence>
<dbReference type="EMBL" id="BMAW01078509">
    <property type="protein sequence ID" value="GFU11302.1"/>
    <property type="molecule type" value="Genomic_DNA"/>
</dbReference>
<protein>
    <submittedName>
        <fullName evidence="2">Uncharacterized protein</fullName>
    </submittedName>
</protein>